<dbReference type="Pfam" id="PF13920">
    <property type="entry name" value="zf-C3HC4_3"/>
    <property type="match status" value="1"/>
</dbReference>
<dbReference type="Proteomes" id="UP001605036">
    <property type="component" value="Unassembled WGS sequence"/>
</dbReference>
<dbReference type="Gene3D" id="3.30.40.10">
    <property type="entry name" value="Zinc/RING finger domain, C3HC4 (zinc finger)"/>
    <property type="match status" value="1"/>
</dbReference>
<evidence type="ECO:0000256" key="3">
    <source>
        <dbReference type="ARBA" id="ARBA00022833"/>
    </source>
</evidence>
<keyword evidence="1" id="KW-0479">Metal-binding</keyword>
<dbReference type="AlphaFoldDB" id="A0ABD1YE44"/>
<dbReference type="PROSITE" id="PS50089">
    <property type="entry name" value="ZF_RING_2"/>
    <property type="match status" value="1"/>
</dbReference>
<accession>A0ABD1YE44</accession>
<organism evidence="7 8">
    <name type="scientific">Riccia fluitans</name>
    <dbReference type="NCBI Taxonomy" id="41844"/>
    <lineage>
        <taxon>Eukaryota</taxon>
        <taxon>Viridiplantae</taxon>
        <taxon>Streptophyta</taxon>
        <taxon>Embryophyta</taxon>
        <taxon>Marchantiophyta</taxon>
        <taxon>Marchantiopsida</taxon>
        <taxon>Marchantiidae</taxon>
        <taxon>Marchantiales</taxon>
        <taxon>Ricciaceae</taxon>
        <taxon>Riccia</taxon>
    </lineage>
</organism>
<keyword evidence="2 4" id="KW-0863">Zinc-finger</keyword>
<dbReference type="SUPFAM" id="SSF57850">
    <property type="entry name" value="RING/U-box"/>
    <property type="match status" value="1"/>
</dbReference>
<keyword evidence="3" id="KW-0862">Zinc</keyword>
<evidence type="ECO:0000256" key="4">
    <source>
        <dbReference type="PROSITE-ProRule" id="PRU00175"/>
    </source>
</evidence>
<evidence type="ECO:0000313" key="8">
    <source>
        <dbReference type="Proteomes" id="UP001605036"/>
    </source>
</evidence>
<evidence type="ECO:0000256" key="5">
    <source>
        <dbReference type="SAM" id="Coils"/>
    </source>
</evidence>
<dbReference type="PANTHER" id="PTHR12183">
    <property type="entry name" value="MITOCHONDRIAL UBIQUITIN LIGASE ACTIVATOR OF NFKB 1"/>
    <property type="match status" value="1"/>
</dbReference>
<evidence type="ECO:0000256" key="1">
    <source>
        <dbReference type="ARBA" id="ARBA00022723"/>
    </source>
</evidence>
<reference evidence="7 8" key="1">
    <citation type="submission" date="2024-09" db="EMBL/GenBank/DDBJ databases">
        <title>Chromosome-scale assembly of Riccia fluitans.</title>
        <authorList>
            <person name="Paukszto L."/>
            <person name="Sawicki J."/>
            <person name="Karawczyk K."/>
            <person name="Piernik-Szablinska J."/>
            <person name="Szczecinska M."/>
            <person name="Mazdziarz M."/>
        </authorList>
    </citation>
    <scope>NUCLEOTIDE SEQUENCE [LARGE SCALE GENOMIC DNA]</scope>
    <source>
        <strain evidence="7">Rf_01</strain>
        <tissue evidence="7">Aerial parts of the thallus</tissue>
    </source>
</reference>
<name>A0ABD1YE44_9MARC</name>
<dbReference type="InterPro" id="IPR013083">
    <property type="entry name" value="Znf_RING/FYVE/PHD"/>
</dbReference>
<proteinExistence type="predicted"/>
<sequence length="161" mass="18719">MQSSSKRRDPMAETSRYDLESEAVRLNDIIQHVKDSNYSIPATSDRLKVLKSLQDGGYRLLQAVDKEKTKLAQRELKAKIRRMHSEHESELEEEKEKNLCQLEKEKEKNLCQICLLRDRDTVVLTCMHYLYCGECLDDHKQRSLKCPTCRGAICGLYKLNA</sequence>
<keyword evidence="5" id="KW-0175">Coiled coil</keyword>
<feature type="coiled-coil region" evidence="5">
    <location>
        <begin position="77"/>
        <end position="108"/>
    </location>
</feature>
<feature type="domain" description="RING-type" evidence="6">
    <location>
        <begin position="111"/>
        <end position="150"/>
    </location>
</feature>
<evidence type="ECO:0000259" key="6">
    <source>
        <dbReference type="PROSITE" id="PS50089"/>
    </source>
</evidence>
<evidence type="ECO:0000256" key="2">
    <source>
        <dbReference type="ARBA" id="ARBA00022771"/>
    </source>
</evidence>
<protein>
    <recommendedName>
        <fullName evidence="6">RING-type domain-containing protein</fullName>
    </recommendedName>
</protein>
<dbReference type="EMBL" id="JBHFFA010000004">
    <property type="protein sequence ID" value="KAL2628649.1"/>
    <property type="molecule type" value="Genomic_DNA"/>
</dbReference>
<evidence type="ECO:0000313" key="7">
    <source>
        <dbReference type="EMBL" id="KAL2628649.1"/>
    </source>
</evidence>
<dbReference type="InterPro" id="IPR051652">
    <property type="entry name" value="MDM2_MDM4_MUL1"/>
</dbReference>
<dbReference type="PANTHER" id="PTHR12183:SF32">
    <property type="entry name" value="MITOCHONDRIAL E3 UBIQUITIN PROTEIN LIGASE 1"/>
    <property type="match status" value="1"/>
</dbReference>
<keyword evidence="8" id="KW-1185">Reference proteome</keyword>
<comment type="caution">
    <text evidence="7">The sequence shown here is derived from an EMBL/GenBank/DDBJ whole genome shotgun (WGS) entry which is preliminary data.</text>
</comment>
<dbReference type="GO" id="GO:0008270">
    <property type="term" value="F:zinc ion binding"/>
    <property type="evidence" value="ECO:0007669"/>
    <property type="project" value="UniProtKB-KW"/>
</dbReference>
<dbReference type="InterPro" id="IPR001841">
    <property type="entry name" value="Znf_RING"/>
</dbReference>
<dbReference type="SMART" id="SM00184">
    <property type="entry name" value="RING"/>
    <property type="match status" value="1"/>
</dbReference>
<gene>
    <name evidence="7" type="ORF">R1flu_013335</name>
</gene>